<dbReference type="EMBL" id="ATBP01000114">
    <property type="protein sequence ID" value="ETR72764.1"/>
    <property type="molecule type" value="Genomic_DNA"/>
</dbReference>
<keyword evidence="1" id="KW-0732">Signal</keyword>
<dbReference type="Proteomes" id="UP000189670">
    <property type="component" value="Unassembled WGS sequence"/>
</dbReference>
<dbReference type="GO" id="GO:0030246">
    <property type="term" value="F:carbohydrate binding"/>
    <property type="evidence" value="ECO:0007669"/>
    <property type="project" value="InterPro"/>
</dbReference>
<dbReference type="Pfam" id="PF17963">
    <property type="entry name" value="Big_9"/>
    <property type="match status" value="1"/>
</dbReference>
<evidence type="ECO:0000313" key="4">
    <source>
        <dbReference type="Proteomes" id="UP000189670"/>
    </source>
</evidence>
<dbReference type="InterPro" id="IPR013783">
    <property type="entry name" value="Ig-like_fold"/>
</dbReference>
<reference evidence="4" key="1">
    <citation type="submission" date="2012-11" db="EMBL/GenBank/DDBJ databases">
        <authorList>
            <person name="Lucero-Rivera Y.E."/>
            <person name="Tovar-Ramirez D."/>
        </authorList>
    </citation>
    <scope>NUCLEOTIDE SEQUENCE [LARGE SCALE GENOMIC DNA]</scope>
    <source>
        <strain evidence="4">Araruama</strain>
    </source>
</reference>
<dbReference type="Gene3D" id="2.60.40.680">
    <property type="match status" value="1"/>
</dbReference>
<dbReference type="SUPFAM" id="SSF49299">
    <property type="entry name" value="PKD domain"/>
    <property type="match status" value="2"/>
</dbReference>
<dbReference type="SUPFAM" id="SSF49384">
    <property type="entry name" value="Carbohydrate-binding domain"/>
    <property type="match status" value="1"/>
</dbReference>
<feature type="domain" description="PKD" evidence="2">
    <location>
        <begin position="618"/>
        <end position="648"/>
    </location>
</feature>
<dbReference type="PROSITE" id="PS50093">
    <property type="entry name" value="PKD"/>
    <property type="match status" value="2"/>
</dbReference>
<dbReference type="FunFam" id="2.60.40.10:FF:000270">
    <property type="entry name" value="Cell surface protein"/>
    <property type="match status" value="1"/>
</dbReference>
<protein>
    <recommendedName>
        <fullName evidence="2">PKD domain-containing protein</fullName>
    </recommendedName>
</protein>
<dbReference type="Gene3D" id="2.60.40.10">
    <property type="entry name" value="Immunoglobulins"/>
    <property type="match status" value="2"/>
</dbReference>
<dbReference type="CDD" id="cd00146">
    <property type="entry name" value="PKD"/>
    <property type="match status" value="2"/>
</dbReference>
<dbReference type="InterPro" id="IPR051417">
    <property type="entry name" value="SDr/BOS_complex"/>
</dbReference>
<dbReference type="Pfam" id="PF13620">
    <property type="entry name" value="CarboxypepD_reg"/>
    <property type="match status" value="1"/>
</dbReference>
<name>A0A1V1PDA9_9BACT</name>
<gene>
    <name evidence="3" type="ORF">OMM_01453</name>
</gene>
<dbReference type="GO" id="GO:0000272">
    <property type="term" value="P:polysaccharide catabolic process"/>
    <property type="evidence" value="ECO:0007669"/>
    <property type="project" value="InterPro"/>
</dbReference>
<dbReference type="SMART" id="SM00089">
    <property type="entry name" value="PKD"/>
    <property type="match status" value="2"/>
</dbReference>
<dbReference type="InterPro" id="IPR035986">
    <property type="entry name" value="PKD_dom_sf"/>
</dbReference>
<dbReference type="Pfam" id="PF00963">
    <property type="entry name" value="Cohesin"/>
    <property type="match status" value="1"/>
</dbReference>
<evidence type="ECO:0000259" key="2">
    <source>
        <dbReference type="PROSITE" id="PS50093"/>
    </source>
</evidence>
<dbReference type="Gene3D" id="2.60.40.1120">
    <property type="entry name" value="Carboxypeptidase-like, regulatory domain"/>
    <property type="match status" value="1"/>
</dbReference>
<evidence type="ECO:0000256" key="1">
    <source>
        <dbReference type="ARBA" id="ARBA00022729"/>
    </source>
</evidence>
<proteinExistence type="predicted"/>
<accession>A0A1V1PDA9</accession>
<sequence>MRKHKYIPFYLQIILLLFFTTAHTETIEIESKIITSGAQDSFAISINNAPNSIKALGFDIKYCPDVLRYDGFEEGALIQNKYSFFQVDLVPSQALIRVGMVASNKKYIEMGASGELIKLQFTALQSGGCKLIMMNQFDDITNWTVKDGWFHSSLPPVAQSKTITIDEDTPYSGTLTALNPNNLTLTYKLLSSTSQGTLTLTNASTGAFRYTPYQDVNGLDYFQFAVNDGTIDSVPSMITINITSINDIPTISKISDQVVYESTSDPITCTVYDPDDPLSKLLFTVTSSNENIIPNNSKYISTKGSGSERTILLTPSTKSFGKAMMTVKVTDPNQVFSETRFTVVSAHKTYTIFSQAFSNGGIDPPGDNSVNKDEDLTFTIQPDDGFEIETMWIDSERLWNVRPMYTFYKVSQSHTITATFIESDDYTISTAVLPSEAGRITPSQSVLSKGKNQVVKFVTHPGYILEDIIIDDISYGAISYYVFSNISESHHITASYSQAQEPVAAFSSSNTSGSVPFQVNFYDASQHTINNWQWDFGDGTTSKSQNPMHTFIAPGNYTVTLSVSGPGGTSSTVKTDYIYVDQSCKPLMDFSVNPRMINKGESISLAPVSIDSYSRLVWNFGDGQTSNLENASHTYTEAGFYTVTLSTTYEFCTETRSKKNFILVNGRIISGQVQPALGDCIIDVWHQANLIASSSTDPNGQYQIENLPVKDGFIVSISPPTGNNAYESQYYDSNTYGVNNPKNAKTVSLISGDAVIDFTLKAIPQIGFCGAVLDENNIPLQSIDITVYSKKGSLVKAKTDQDGNYQINGLISADDYIIFAWSDTYQKEFYYAIPDNQTPGIYTPNYSVFSKDTATQLTPTDPCLQKIDIVVKSESIRGRVLTESGTPVISAKINAWSDGFKTGNFTLSDENGYYTITGLTPISKTDDYANLGYVVEVLKSLYPYQAYNIVSSRKDAIRVYTNNNGIDFRLQVASRISGYIKDKYMAGIPYATVCATPITFGIETCTQTAQNGSYEISGLNFSDEYVVYAFSSSFPTQYYNQEQDFDHATPITLQASGITGIDFVFDEGAIIQGEIATNDGSTLNTQIFVNLRSEAANVDKYIQTDANGRYKFIQLDYNVNDYIISIFTDGYLPAIYHSNATVSTWAEAETVAPSDSIRRTITLSKGAVIKGTITRLGEPEGDVFVEVYSNQIIEGSAMSTSYLIDDVNYEITGLSSNTQYEIHVTHDSLIAESQSVTVVNEAIVDFTLTEPNLAISGKLTGIPQGKKIQVTAWSLSNQTKTRSLIGTGEAINYTISGLKPDPGMYVDVICEGFPYQIYNGKFRMSDADIIDLSTATSDHIDFTFVKQSGQITGNIIYPDGARSGETIFVGAFSSLNSQRYEVSAVLDENCSLLNGCEVPYLIDGVNPSKTFYLFVSSDQYKSNYYNGTSGGTIYLNEAVKVNVNQTINLALTRGLSISGAVFDTDGLPVPEIDVEAWSQSLASLGKAKTDKSGLFAIYGLEKTDDYIVYAIQSGIAPYYYNSLSTVRSKDAADTINPEITKKITITYDSGEAIRGMVCDANGIRLSGIWVKASSSSKNINSGVFTSNDGSFEILSLPSSKDYVIFAQPLHTYIAASKTNVSSGSDNINFFLNTGYTLSGSIIDSSNNGLSDIEISLWSKSQSFSSMDRSDASGNYQISGIPEGNDFLLVVTALGESSYVPLKENGFSVFDNTTKNIVLKQGYAIKGYVYTDVSESIAYSYGARITAYSESMSFFEDTTSDMDGFYQISNLPDASDYVLEIFPSVNYANQALNDQLAGSTVNFVLETGGTIRGSVIDSTGNIISGARIEISSETGNIFETTTTDRNGDFEKNGLKRMRNQSFVCDYLIYVYATGFPPHSSVGKSVGDTVNFILSSSDANIITGVVMDSSGALPPSDVSILVRTFYEDRFEVAVKPVIADENGNFSVNALDSSLSYRFLFKAYQNGTLILEQWADANDNGVTDIGSARVYGTDERVGFRFDDVW</sequence>
<evidence type="ECO:0000313" key="3">
    <source>
        <dbReference type="EMBL" id="ETR72764.1"/>
    </source>
</evidence>
<dbReference type="CDD" id="cd08547">
    <property type="entry name" value="Type_II_cohesin"/>
    <property type="match status" value="1"/>
</dbReference>
<feature type="domain" description="PKD" evidence="2">
    <location>
        <begin position="502"/>
        <end position="576"/>
    </location>
</feature>
<dbReference type="InterPro" id="IPR008969">
    <property type="entry name" value="CarboxyPept-like_regulatory"/>
</dbReference>
<dbReference type="InterPro" id="IPR022409">
    <property type="entry name" value="PKD/Chitinase_dom"/>
</dbReference>
<dbReference type="PANTHER" id="PTHR23303">
    <property type="entry name" value="CARBOXYPEPTIDASE REGULATORY REGION-CONTAINING"/>
    <property type="match status" value="1"/>
</dbReference>
<organism evidence="3 4">
    <name type="scientific">Candidatus Magnetoglobus multicellularis str. Araruama</name>
    <dbReference type="NCBI Taxonomy" id="890399"/>
    <lineage>
        <taxon>Bacteria</taxon>
        <taxon>Pseudomonadati</taxon>
        <taxon>Thermodesulfobacteriota</taxon>
        <taxon>Desulfobacteria</taxon>
        <taxon>Desulfobacterales</taxon>
        <taxon>Desulfobacteraceae</taxon>
        <taxon>Candidatus Magnetoglobus</taxon>
    </lineage>
</organism>
<dbReference type="InterPro" id="IPR000601">
    <property type="entry name" value="PKD_dom"/>
</dbReference>
<dbReference type="SUPFAM" id="SSF49464">
    <property type="entry name" value="Carboxypeptidase regulatory domain-like"/>
    <property type="match status" value="6"/>
</dbReference>
<dbReference type="InterPro" id="IPR008965">
    <property type="entry name" value="CBM2/CBM3_carb-bd_dom_sf"/>
</dbReference>
<dbReference type="InterPro" id="IPR002102">
    <property type="entry name" value="Cohesin_dom"/>
</dbReference>
<dbReference type="Pfam" id="PF18911">
    <property type="entry name" value="PKD_4"/>
    <property type="match status" value="2"/>
</dbReference>
<comment type="caution">
    <text evidence="3">The sequence shown here is derived from an EMBL/GenBank/DDBJ whole genome shotgun (WGS) entry which is preliminary data.</text>
</comment>